<protein>
    <submittedName>
        <fullName evidence="1">Uncharacterized protein</fullName>
    </submittedName>
</protein>
<organism evidence="1 2">
    <name type="scientific">Portunus trituberculatus</name>
    <name type="common">Swimming crab</name>
    <name type="synonym">Neptunus trituberculatus</name>
    <dbReference type="NCBI Taxonomy" id="210409"/>
    <lineage>
        <taxon>Eukaryota</taxon>
        <taxon>Metazoa</taxon>
        <taxon>Ecdysozoa</taxon>
        <taxon>Arthropoda</taxon>
        <taxon>Crustacea</taxon>
        <taxon>Multicrustacea</taxon>
        <taxon>Malacostraca</taxon>
        <taxon>Eumalacostraca</taxon>
        <taxon>Eucarida</taxon>
        <taxon>Decapoda</taxon>
        <taxon>Pleocyemata</taxon>
        <taxon>Brachyura</taxon>
        <taxon>Eubrachyura</taxon>
        <taxon>Portunoidea</taxon>
        <taxon>Portunidae</taxon>
        <taxon>Portuninae</taxon>
        <taxon>Portunus</taxon>
    </lineage>
</organism>
<comment type="caution">
    <text evidence="1">The sequence shown here is derived from an EMBL/GenBank/DDBJ whole genome shotgun (WGS) entry which is preliminary data.</text>
</comment>
<accession>A0A5B7JP21</accession>
<evidence type="ECO:0000313" key="1">
    <source>
        <dbReference type="EMBL" id="MPC94857.1"/>
    </source>
</evidence>
<reference evidence="1 2" key="1">
    <citation type="submission" date="2019-05" db="EMBL/GenBank/DDBJ databases">
        <title>Another draft genome of Portunus trituberculatus and its Hox gene families provides insights of decapod evolution.</title>
        <authorList>
            <person name="Jeong J.-H."/>
            <person name="Song I."/>
            <person name="Kim S."/>
            <person name="Choi T."/>
            <person name="Kim D."/>
            <person name="Ryu S."/>
            <person name="Kim W."/>
        </authorList>
    </citation>
    <scope>NUCLEOTIDE SEQUENCE [LARGE SCALE GENOMIC DNA]</scope>
    <source>
        <tissue evidence="1">Muscle</tissue>
    </source>
</reference>
<dbReference type="Proteomes" id="UP000324222">
    <property type="component" value="Unassembled WGS sequence"/>
</dbReference>
<sequence>MLQRTPREARLQAARGAATLDHSNGRNKICFSSGHKLNSLLGQGKVQRFRVFGAINYVGSAGKVGRRPLLVPPTVTIRRRALTGRPAFAVE</sequence>
<keyword evidence="2" id="KW-1185">Reference proteome</keyword>
<name>A0A5B7JP21_PORTR</name>
<dbReference type="AlphaFoldDB" id="A0A5B7JP21"/>
<proteinExistence type="predicted"/>
<evidence type="ECO:0000313" key="2">
    <source>
        <dbReference type="Proteomes" id="UP000324222"/>
    </source>
</evidence>
<dbReference type="EMBL" id="VSRR010100085">
    <property type="protein sequence ID" value="MPC94857.1"/>
    <property type="molecule type" value="Genomic_DNA"/>
</dbReference>
<gene>
    <name evidence="1" type="ORF">E2C01_090046</name>
</gene>